<sequence length="476" mass="53478">MDDNSVDSVSSPSGSIKGSHGDSRRPMKYQRQPIGQFREMNSLSSFDILQKLGQGTFGVVQKAQEKKTKRIVALKQLINHSAKEGFPITAMREITILKKLHHENVIEIIDMIYESPKVLNNQDMLHHRGCFYTVCLYMSSDLVGLLKNPRVTFTVPIIKGIIVQLLKGIQYVHEQKYLHRDIKAANILIDNHGVVKIADFGLARLYHGPIPAVGQGPGGGERNYTALVVTRWYRPPEILLGERKYTTAVDLWGVGCVFGELFTHNPILVGKSDAHQAQLIFQLVGPPDLKTWPEAGSLSNKSLLSIGLTCKRTLEDQFAPIIKDNLGVQFLSGLLTLDPYKRMNALDALDHPYLNSDPLPLRPHEMPQFEECHEIDKESFKNGTFRNPSKPPPQPPHTHTAFPRRPDNGYDFHHGTKRRYDSAPIPARRAVSSEERLQSAFSKRHRGTDNGSATLLQSKDTDETSKSSAKNFSMMY</sequence>
<keyword evidence="1" id="KW-0808">Transferase</keyword>
<proteinExistence type="predicted"/>
<organism evidence="1 2">
    <name type="scientific">Naganishia cerealis</name>
    <dbReference type="NCBI Taxonomy" id="610337"/>
    <lineage>
        <taxon>Eukaryota</taxon>
        <taxon>Fungi</taxon>
        <taxon>Dikarya</taxon>
        <taxon>Basidiomycota</taxon>
        <taxon>Agaricomycotina</taxon>
        <taxon>Tremellomycetes</taxon>
        <taxon>Filobasidiales</taxon>
        <taxon>Filobasidiaceae</taxon>
        <taxon>Naganishia</taxon>
    </lineage>
</organism>
<name>A0ACC2VNG5_9TREE</name>
<protein>
    <submittedName>
        <fullName evidence="1">Serine/threonine protein kinase, CMGC, CDC2/CDK sub</fullName>
    </submittedName>
</protein>
<keyword evidence="2" id="KW-1185">Reference proteome</keyword>
<dbReference type="EMBL" id="JASBWR010000063">
    <property type="protein sequence ID" value="KAJ9100440.1"/>
    <property type="molecule type" value="Genomic_DNA"/>
</dbReference>
<evidence type="ECO:0000313" key="2">
    <source>
        <dbReference type="Proteomes" id="UP001241377"/>
    </source>
</evidence>
<evidence type="ECO:0000313" key="1">
    <source>
        <dbReference type="EMBL" id="KAJ9100440.1"/>
    </source>
</evidence>
<dbReference type="Proteomes" id="UP001241377">
    <property type="component" value="Unassembled WGS sequence"/>
</dbReference>
<keyword evidence="1" id="KW-0723">Serine/threonine-protein kinase</keyword>
<gene>
    <name evidence="1" type="primary">BUR1</name>
    <name evidence="1" type="ORF">QFC19_005582</name>
</gene>
<reference evidence="1" key="1">
    <citation type="submission" date="2023-04" db="EMBL/GenBank/DDBJ databases">
        <title>Draft Genome sequencing of Naganishia species isolated from polar environments using Oxford Nanopore Technology.</title>
        <authorList>
            <person name="Leo P."/>
            <person name="Venkateswaran K."/>
        </authorList>
    </citation>
    <scope>NUCLEOTIDE SEQUENCE</scope>
    <source>
        <strain evidence="1">MNA-CCFEE 5261</strain>
    </source>
</reference>
<keyword evidence="1" id="KW-0418">Kinase</keyword>
<accession>A0ACC2VNG5</accession>
<comment type="caution">
    <text evidence="1">The sequence shown here is derived from an EMBL/GenBank/DDBJ whole genome shotgun (WGS) entry which is preliminary data.</text>
</comment>